<reference evidence="1" key="2">
    <citation type="submission" date="2022-01" db="EMBL/GenBank/DDBJ databases">
        <authorList>
            <person name="Yamashiro T."/>
            <person name="Shiraishi A."/>
            <person name="Satake H."/>
            <person name="Nakayama K."/>
        </authorList>
    </citation>
    <scope>NUCLEOTIDE SEQUENCE</scope>
</reference>
<comment type="caution">
    <text evidence="1">The sequence shown here is derived from an EMBL/GenBank/DDBJ whole genome shotgun (WGS) entry which is preliminary data.</text>
</comment>
<evidence type="ECO:0000313" key="2">
    <source>
        <dbReference type="Proteomes" id="UP001151760"/>
    </source>
</evidence>
<organism evidence="1 2">
    <name type="scientific">Tanacetum coccineum</name>
    <dbReference type="NCBI Taxonomy" id="301880"/>
    <lineage>
        <taxon>Eukaryota</taxon>
        <taxon>Viridiplantae</taxon>
        <taxon>Streptophyta</taxon>
        <taxon>Embryophyta</taxon>
        <taxon>Tracheophyta</taxon>
        <taxon>Spermatophyta</taxon>
        <taxon>Magnoliopsida</taxon>
        <taxon>eudicotyledons</taxon>
        <taxon>Gunneridae</taxon>
        <taxon>Pentapetalae</taxon>
        <taxon>asterids</taxon>
        <taxon>campanulids</taxon>
        <taxon>Asterales</taxon>
        <taxon>Asteraceae</taxon>
        <taxon>Asteroideae</taxon>
        <taxon>Anthemideae</taxon>
        <taxon>Anthemidinae</taxon>
        <taxon>Tanacetum</taxon>
    </lineage>
</organism>
<gene>
    <name evidence="1" type="ORF">Tco_1078506</name>
</gene>
<keyword evidence="2" id="KW-1185">Reference proteome</keyword>
<dbReference type="Proteomes" id="UP001151760">
    <property type="component" value="Unassembled WGS sequence"/>
</dbReference>
<dbReference type="EMBL" id="BQNB010019847">
    <property type="protein sequence ID" value="GJT89661.1"/>
    <property type="molecule type" value="Genomic_DNA"/>
</dbReference>
<protein>
    <submittedName>
        <fullName evidence="1">Uncharacterized protein</fullName>
    </submittedName>
</protein>
<sequence length="305" mass="34850">MMDDLNITMEEYIKLLAEKAQRRGQMFNWETATYDKIYCDNLDFFSDFESDFPATVYNDASTSSENVSSEPTVSIYDAIKTDFDFSISFSDSDDEDYTFICDKDSFSYKLIHVDNLKPEPVNDHVEINTELCSKNIDIKPMDSGACTWKDTTPIEFALRRKRGAMISGGRFVACLAEHFGLLTEQRLQGLTIFDELDDTWASAIPAPIQAPQPPPTAASTRTMVQRLSRLKEDVHSLRGDMGEQREVLDSMSRDFARFTTWTVASLSLMMDRNGVRYTSYFNSPIPYQRRTRRRTDDGGTTAPHR</sequence>
<name>A0ABQ5HP71_9ASTR</name>
<reference evidence="1" key="1">
    <citation type="journal article" date="2022" name="Int. J. Mol. Sci.">
        <title>Draft Genome of Tanacetum Coccineum: Genomic Comparison of Closely Related Tanacetum-Family Plants.</title>
        <authorList>
            <person name="Yamashiro T."/>
            <person name="Shiraishi A."/>
            <person name="Nakayama K."/>
            <person name="Satake H."/>
        </authorList>
    </citation>
    <scope>NUCLEOTIDE SEQUENCE</scope>
</reference>
<evidence type="ECO:0000313" key="1">
    <source>
        <dbReference type="EMBL" id="GJT89661.1"/>
    </source>
</evidence>
<proteinExistence type="predicted"/>
<accession>A0ABQ5HP71</accession>